<protein>
    <submittedName>
        <fullName evidence="1">Unannotated protein</fullName>
    </submittedName>
</protein>
<dbReference type="EMBL" id="CAFBIY010000097">
    <property type="protein sequence ID" value="CAB4851812.1"/>
    <property type="molecule type" value="Genomic_DNA"/>
</dbReference>
<reference evidence="1" key="1">
    <citation type="submission" date="2020-05" db="EMBL/GenBank/DDBJ databases">
        <authorList>
            <person name="Chiriac C."/>
            <person name="Salcher M."/>
            <person name="Ghai R."/>
            <person name="Kavagutti S V."/>
        </authorList>
    </citation>
    <scope>NUCLEOTIDE SEQUENCE</scope>
</reference>
<sequence length="52" mass="5981">MCGVDTCRGKVTGQDWMLPDLQLRYRGWFSPYIANRIAVLSQPSGQRRAFAY</sequence>
<accession>A0A6J7C190</accession>
<dbReference type="AlphaFoldDB" id="A0A6J7C190"/>
<gene>
    <name evidence="1" type="ORF">UFOPK3267_01737</name>
</gene>
<organism evidence="1">
    <name type="scientific">freshwater metagenome</name>
    <dbReference type="NCBI Taxonomy" id="449393"/>
    <lineage>
        <taxon>unclassified sequences</taxon>
        <taxon>metagenomes</taxon>
        <taxon>ecological metagenomes</taxon>
    </lineage>
</organism>
<name>A0A6J7C190_9ZZZZ</name>
<evidence type="ECO:0000313" key="1">
    <source>
        <dbReference type="EMBL" id="CAB4851812.1"/>
    </source>
</evidence>
<proteinExistence type="predicted"/>